<gene>
    <name evidence="8" type="ORF">TcWFU_007205</name>
</gene>
<keyword evidence="6" id="KW-0539">Nucleus</keyword>
<evidence type="ECO:0000256" key="6">
    <source>
        <dbReference type="ARBA" id="ARBA00023242"/>
    </source>
</evidence>
<keyword evidence="9" id="KW-1185">Reference proteome</keyword>
<keyword evidence="4" id="KW-0010">Activator</keyword>
<dbReference type="EMBL" id="JAKROA010000001">
    <property type="protein sequence ID" value="KAL5112468.1"/>
    <property type="molecule type" value="Genomic_DNA"/>
</dbReference>
<dbReference type="InterPro" id="IPR049402">
    <property type="entry name" value="DZF_dom_C"/>
</dbReference>
<reference evidence="8 9" key="1">
    <citation type="journal article" date="2022" name="Front. Cell. Infect. Microbiol.">
        <title>The Genomes of Two Strains of Taenia crassiceps the Animal Model for the Study of Human Cysticercosis.</title>
        <authorList>
            <person name="Bobes R.J."/>
            <person name="Estrada K."/>
            <person name="Rios-Valencia D.G."/>
            <person name="Calderon-Gallegos A."/>
            <person name="de la Torre P."/>
            <person name="Carrero J.C."/>
            <person name="Sanchez-Flores A."/>
            <person name="Laclette J.P."/>
        </authorList>
    </citation>
    <scope>NUCLEOTIDE SEQUENCE [LARGE SCALE GENOMIC DNA]</scope>
    <source>
        <strain evidence="8">WFUcys</strain>
    </source>
</reference>
<dbReference type="SMART" id="SM00572">
    <property type="entry name" value="DZF"/>
    <property type="match status" value="1"/>
</dbReference>
<accession>A0ABR4QSB9</accession>
<organism evidence="8 9">
    <name type="scientific">Taenia crassiceps</name>
    <dbReference type="NCBI Taxonomy" id="6207"/>
    <lineage>
        <taxon>Eukaryota</taxon>
        <taxon>Metazoa</taxon>
        <taxon>Spiralia</taxon>
        <taxon>Lophotrochozoa</taxon>
        <taxon>Platyhelminthes</taxon>
        <taxon>Cestoda</taxon>
        <taxon>Eucestoda</taxon>
        <taxon>Cyclophyllidea</taxon>
        <taxon>Taeniidae</taxon>
        <taxon>Taenia</taxon>
    </lineage>
</organism>
<dbReference type="Gene3D" id="1.10.1410.40">
    <property type="match status" value="1"/>
</dbReference>
<sequence length="344" mass="38279">MPRTPLQRLHYASRYRGMRSNCYVAHMPFDPIYCSAIFPGAKLPQENERLSRLLMDSHSQLTPSLGEQQAIATLVAKAVECLESIALEKGHSQIGQIEEIRVVGSFKEEIGEIEGPLEIIHQPYGFDLEYVGVCIRVAFAIQNFGAISTAETEIHISSPDQSVAHAAIIHARWAEERAAHANVKALIRLLKDLRRRFVGFNHLTPWQVDLLAFHAVMHSPMNAPLPLSVAFRRVIQILASGLFLPGSAGIIDPCEPQNRRVHVSLNLIQQDELCCVAQTMCKILNLEKFSVLFSNMHPTKLITLAELVETANALPGEKITLPELIRLESHFTAPDITTEPVVVP</sequence>
<evidence type="ECO:0000259" key="7">
    <source>
        <dbReference type="PROSITE" id="PS51703"/>
    </source>
</evidence>
<evidence type="ECO:0000256" key="1">
    <source>
        <dbReference type="ARBA" id="ARBA00004123"/>
    </source>
</evidence>
<dbReference type="Gene3D" id="3.30.460.10">
    <property type="entry name" value="Beta Polymerase, domain 2"/>
    <property type="match status" value="1"/>
</dbReference>
<dbReference type="InterPro" id="IPR052134">
    <property type="entry name" value="ILF2"/>
</dbReference>
<name>A0ABR4QSB9_9CEST</name>
<protein>
    <recommendedName>
        <fullName evidence="7">DZF domain-containing protein</fullName>
    </recommendedName>
</protein>
<evidence type="ECO:0000256" key="3">
    <source>
        <dbReference type="ARBA" id="ARBA00023125"/>
    </source>
</evidence>
<proteinExistence type="predicted"/>
<dbReference type="InterPro" id="IPR049401">
    <property type="entry name" value="DZF_dom_N"/>
</dbReference>
<evidence type="ECO:0000256" key="5">
    <source>
        <dbReference type="ARBA" id="ARBA00023163"/>
    </source>
</evidence>
<comment type="caution">
    <text evidence="8">The sequence shown here is derived from an EMBL/GenBank/DDBJ whole genome shotgun (WGS) entry which is preliminary data.</text>
</comment>
<evidence type="ECO:0000256" key="2">
    <source>
        <dbReference type="ARBA" id="ARBA00023015"/>
    </source>
</evidence>
<evidence type="ECO:0000313" key="8">
    <source>
        <dbReference type="EMBL" id="KAL5112468.1"/>
    </source>
</evidence>
<feature type="domain" description="DZF" evidence="7">
    <location>
        <begin position="19"/>
        <end position="327"/>
    </location>
</feature>
<dbReference type="InterPro" id="IPR043519">
    <property type="entry name" value="NT_sf"/>
</dbReference>
<evidence type="ECO:0000256" key="4">
    <source>
        <dbReference type="ARBA" id="ARBA00023159"/>
    </source>
</evidence>
<evidence type="ECO:0000313" key="9">
    <source>
        <dbReference type="Proteomes" id="UP001651158"/>
    </source>
</evidence>
<dbReference type="PANTHER" id="PTHR46447:SF1">
    <property type="entry name" value="INTERLEUKIN ENHANCER-BINDING FACTOR 2"/>
    <property type="match status" value="1"/>
</dbReference>
<dbReference type="Pfam" id="PF20965">
    <property type="entry name" value="DZF_C"/>
    <property type="match status" value="1"/>
</dbReference>
<dbReference type="Proteomes" id="UP001651158">
    <property type="component" value="Unassembled WGS sequence"/>
</dbReference>
<dbReference type="Pfam" id="PF07528">
    <property type="entry name" value="DZF_N"/>
    <property type="match status" value="1"/>
</dbReference>
<keyword evidence="5" id="KW-0804">Transcription</keyword>
<keyword evidence="2" id="KW-0805">Transcription regulation</keyword>
<keyword evidence="3" id="KW-0238">DNA-binding</keyword>
<dbReference type="PANTHER" id="PTHR46447">
    <property type="entry name" value="INTERLEUKIN ENHANCER-BINDING FACTOR"/>
    <property type="match status" value="1"/>
</dbReference>
<dbReference type="PROSITE" id="PS51703">
    <property type="entry name" value="DZF"/>
    <property type="match status" value="1"/>
</dbReference>
<dbReference type="InterPro" id="IPR006561">
    <property type="entry name" value="DZF_dom"/>
</dbReference>
<comment type="subcellular location">
    <subcellularLocation>
        <location evidence="1">Nucleus</location>
    </subcellularLocation>
</comment>